<dbReference type="SUPFAM" id="SSF56112">
    <property type="entry name" value="Protein kinase-like (PK-like)"/>
    <property type="match status" value="1"/>
</dbReference>
<dbReference type="FunFam" id="1.10.510.10:FF:000571">
    <property type="entry name" value="Maternal embryonic leucine zipper kinase"/>
    <property type="match status" value="1"/>
</dbReference>
<dbReference type="Proteomes" id="UP000053237">
    <property type="component" value="Unassembled WGS sequence"/>
</dbReference>
<dbReference type="Pfam" id="PF00069">
    <property type="entry name" value="Pkinase"/>
    <property type="match status" value="1"/>
</dbReference>
<keyword evidence="4" id="KW-0418">Kinase</keyword>
<proteinExistence type="predicted"/>
<keyword evidence="2" id="KW-0808">Transferase</keyword>
<dbReference type="Gene3D" id="1.10.510.10">
    <property type="entry name" value="Transferase(Phosphotransferase) domain 1"/>
    <property type="match status" value="1"/>
</dbReference>
<dbReference type="AlphaFoldDB" id="A0A024GM85"/>
<evidence type="ECO:0000259" key="6">
    <source>
        <dbReference type="PROSITE" id="PS50011"/>
    </source>
</evidence>
<dbReference type="STRING" id="65357.A0A024GM85"/>
<dbReference type="EMBL" id="CAIX01000179">
    <property type="protein sequence ID" value="CCI47652.1"/>
    <property type="molecule type" value="Genomic_DNA"/>
</dbReference>
<evidence type="ECO:0000256" key="3">
    <source>
        <dbReference type="ARBA" id="ARBA00022741"/>
    </source>
</evidence>
<evidence type="ECO:0000313" key="7">
    <source>
        <dbReference type="EMBL" id="CCI47652.1"/>
    </source>
</evidence>
<sequence>MAISLRARLRSVLGDTLTEEELLKRFYYGKLLGVGATCKVYAALDAQTNAKVAIKEFDKAQLIEIRRSIAAHGKCLRKELAVHRVCRRLRNIISEIEILKSIHHPNIIRFFGAYETSHRICIVCERVDGADLLDFITKKGRMSEAEASVVFRQLFSAVRYCHKRKIYHRDLKLENVLITRDLHVKLIDFGLAERCHGLLHKICGTPLYCSPEVLFSHSHFDRDGRFKGAPADVWSIGVIIFALLTGCAPFDDSSFESLRYDVSRNRIAYPTHLSDAAKGLLKIMFTFDPDLRPSISDILEYQWLQSGSAVIAEGYTGIDFSPKNALMCITHLKSVQSHEGSDKTICSTASYDEHAI</sequence>
<dbReference type="GO" id="GO:0004674">
    <property type="term" value="F:protein serine/threonine kinase activity"/>
    <property type="evidence" value="ECO:0007669"/>
    <property type="project" value="UniProtKB-KW"/>
</dbReference>
<name>A0A024GM85_9STRA</name>
<evidence type="ECO:0000313" key="8">
    <source>
        <dbReference type="Proteomes" id="UP000053237"/>
    </source>
</evidence>
<dbReference type="PANTHER" id="PTHR24346:SF82">
    <property type="entry name" value="KP78A-RELATED"/>
    <property type="match status" value="1"/>
</dbReference>
<dbReference type="SMART" id="SM00220">
    <property type="entry name" value="S_TKc"/>
    <property type="match status" value="1"/>
</dbReference>
<dbReference type="InterPro" id="IPR011009">
    <property type="entry name" value="Kinase-like_dom_sf"/>
</dbReference>
<dbReference type="PROSITE" id="PS50011">
    <property type="entry name" value="PROTEIN_KINASE_DOM"/>
    <property type="match status" value="1"/>
</dbReference>
<dbReference type="InterPro" id="IPR008271">
    <property type="entry name" value="Ser/Thr_kinase_AS"/>
</dbReference>
<organism evidence="7 8">
    <name type="scientific">Albugo candida</name>
    <dbReference type="NCBI Taxonomy" id="65357"/>
    <lineage>
        <taxon>Eukaryota</taxon>
        <taxon>Sar</taxon>
        <taxon>Stramenopiles</taxon>
        <taxon>Oomycota</taxon>
        <taxon>Peronosporomycetes</taxon>
        <taxon>Albuginales</taxon>
        <taxon>Albuginaceae</taxon>
        <taxon>Albugo</taxon>
    </lineage>
</organism>
<keyword evidence="5" id="KW-0067">ATP-binding</keyword>
<keyword evidence="8" id="KW-1185">Reference proteome</keyword>
<dbReference type="InParanoid" id="A0A024GM85"/>
<dbReference type="GO" id="GO:0005737">
    <property type="term" value="C:cytoplasm"/>
    <property type="evidence" value="ECO:0007669"/>
    <property type="project" value="TreeGrafter"/>
</dbReference>
<dbReference type="GO" id="GO:0005524">
    <property type="term" value="F:ATP binding"/>
    <property type="evidence" value="ECO:0007669"/>
    <property type="project" value="UniProtKB-KW"/>
</dbReference>
<evidence type="ECO:0000256" key="2">
    <source>
        <dbReference type="ARBA" id="ARBA00022679"/>
    </source>
</evidence>
<comment type="caution">
    <text evidence="7">The sequence shown here is derived from an EMBL/GenBank/DDBJ whole genome shotgun (WGS) entry which is preliminary data.</text>
</comment>
<keyword evidence="3" id="KW-0547">Nucleotide-binding</keyword>
<protein>
    <recommendedName>
        <fullName evidence="6">Protein kinase domain-containing protein</fullName>
    </recommendedName>
</protein>
<dbReference type="InterPro" id="IPR000719">
    <property type="entry name" value="Prot_kinase_dom"/>
</dbReference>
<dbReference type="PANTHER" id="PTHR24346">
    <property type="entry name" value="MAP/MICROTUBULE AFFINITY-REGULATING KINASE"/>
    <property type="match status" value="1"/>
</dbReference>
<feature type="domain" description="Protein kinase" evidence="6">
    <location>
        <begin position="26"/>
        <end position="304"/>
    </location>
</feature>
<gene>
    <name evidence="7" type="ORF">BN9_086590</name>
</gene>
<reference evidence="7 8" key="1">
    <citation type="submission" date="2012-05" db="EMBL/GenBank/DDBJ databases">
        <title>Recombination and specialization in a pathogen metapopulation.</title>
        <authorList>
            <person name="Gardiner A."/>
            <person name="Kemen E."/>
            <person name="Schultz-Larsen T."/>
            <person name="MacLean D."/>
            <person name="Van Oosterhout C."/>
            <person name="Jones J.D.G."/>
        </authorList>
    </citation>
    <scope>NUCLEOTIDE SEQUENCE [LARGE SCALE GENOMIC DNA]</scope>
    <source>
        <strain evidence="7 8">Ac Nc2</strain>
    </source>
</reference>
<evidence type="ECO:0000256" key="5">
    <source>
        <dbReference type="ARBA" id="ARBA00022840"/>
    </source>
</evidence>
<accession>A0A024GM85</accession>
<dbReference type="PROSITE" id="PS00108">
    <property type="entry name" value="PROTEIN_KINASE_ST"/>
    <property type="match status" value="1"/>
</dbReference>
<evidence type="ECO:0000256" key="1">
    <source>
        <dbReference type="ARBA" id="ARBA00022527"/>
    </source>
</evidence>
<evidence type="ECO:0000256" key="4">
    <source>
        <dbReference type="ARBA" id="ARBA00022777"/>
    </source>
</evidence>
<dbReference type="GO" id="GO:0035556">
    <property type="term" value="P:intracellular signal transduction"/>
    <property type="evidence" value="ECO:0007669"/>
    <property type="project" value="TreeGrafter"/>
</dbReference>
<dbReference type="OrthoDB" id="193931at2759"/>
<keyword evidence="1" id="KW-0723">Serine/threonine-protein kinase</keyword>